<dbReference type="AlphaFoldDB" id="S5UKT2"/>
<dbReference type="KEGG" id="sci:B446_03255"/>
<sequence>MPQVVVYPPAPDGGRRVRVAGSFVGMAYTVIDVVEFLRGAGLEDVEPEDVVGAEWIEWRGGGPGDWVH</sequence>
<protein>
    <submittedName>
        <fullName evidence="1">Uncharacterized protein</fullName>
    </submittedName>
</protein>
<dbReference type="STRING" id="1214242.B446_03255"/>
<dbReference type="HOGENOM" id="CLU_171136_2_0_11"/>
<organism evidence="1 2">
    <name type="scientific">Streptomyces collinus (strain DSM 40733 / Tue 365)</name>
    <dbReference type="NCBI Taxonomy" id="1214242"/>
    <lineage>
        <taxon>Bacteria</taxon>
        <taxon>Bacillati</taxon>
        <taxon>Actinomycetota</taxon>
        <taxon>Actinomycetes</taxon>
        <taxon>Kitasatosporales</taxon>
        <taxon>Streptomycetaceae</taxon>
        <taxon>Streptomyces</taxon>
    </lineage>
</organism>
<dbReference type="PATRIC" id="fig|1214242.5.peg.670"/>
<dbReference type="RefSeq" id="WP_020937967.1">
    <property type="nucleotide sequence ID" value="NC_021985.1"/>
</dbReference>
<keyword evidence="2" id="KW-1185">Reference proteome</keyword>
<name>S5UKT2_STRC3</name>
<evidence type="ECO:0000313" key="2">
    <source>
        <dbReference type="Proteomes" id="UP000015423"/>
    </source>
</evidence>
<gene>
    <name evidence="1" type="ORF">B446_03255</name>
</gene>
<evidence type="ECO:0000313" key="1">
    <source>
        <dbReference type="EMBL" id="AGS67483.1"/>
    </source>
</evidence>
<accession>S5UKT2</accession>
<reference evidence="1 2" key="2">
    <citation type="journal article" date="2013" name="J. Biotechnol.">
        <title>Complete genome sequence of the kirromycin producer Streptomyces collinus Tu 365 consisting of a linear chromosome and two linear plasmids.</title>
        <authorList>
            <person name="Ruckert C."/>
            <person name="Szczepanowski R."/>
            <person name="Albersmeier A."/>
            <person name="Goesmann A."/>
            <person name="Iftime D."/>
            <person name="Musiol E.M."/>
            <person name="Blin K."/>
            <person name="Wohlleben W."/>
            <person name="Puhler A."/>
            <person name="Kalinowski J."/>
            <person name="Weber T."/>
        </authorList>
    </citation>
    <scope>NUCLEOTIDE SEQUENCE [LARGE SCALE GENOMIC DNA]</scope>
    <source>
        <strain evidence="2">DSM 40733 / Tue 365</strain>
    </source>
</reference>
<proteinExistence type="predicted"/>
<reference evidence="2" key="1">
    <citation type="submission" date="2012-10" db="EMBL/GenBank/DDBJ databases">
        <title>The complete genome sequence of Streptomyces collinus Tu 365.</title>
        <authorList>
            <person name="Ruckert C."/>
            <person name="Szczepanowski R."/>
            <person name="Goesmann A."/>
            <person name="Pross E.K."/>
            <person name="Musiol E.M."/>
            <person name="Blin K."/>
            <person name="Wohlleben W."/>
            <person name="Puhler A."/>
            <person name="Weber T."/>
            <person name="Kalinowski J."/>
        </authorList>
    </citation>
    <scope>NUCLEOTIDE SEQUENCE [LARGE SCALE GENOMIC DNA]</scope>
    <source>
        <strain evidence="2">DSM 40733 / Tue 365</strain>
    </source>
</reference>
<dbReference type="Proteomes" id="UP000015423">
    <property type="component" value="Chromosome"/>
</dbReference>
<dbReference type="EMBL" id="CP006259">
    <property type="protein sequence ID" value="AGS67483.1"/>
    <property type="molecule type" value="Genomic_DNA"/>
</dbReference>